<dbReference type="Proteomes" id="UP000320055">
    <property type="component" value="Unassembled WGS sequence"/>
</dbReference>
<keyword evidence="2" id="KW-1185">Reference proteome</keyword>
<evidence type="ECO:0000313" key="2">
    <source>
        <dbReference type="Proteomes" id="UP000320055"/>
    </source>
</evidence>
<dbReference type="EMBL" id="CAACVJ010000160">
    <property type="protein sequence ID" value="VEP14122.1"/>
    <property type="molecule type" value="Genomic_DNA"/>
</dbReference>
<dbReference type="OrthoDB" id="7268746at2"/>
<proteinExistence type="predicted"/>
<sequence>MDTPSRQRLLQDLAIASVPILYSGKPKKYNELTSLIGHSNYIKLGHIERFQAVFEGFFQGKMPSKDIFDYTETK</sequence>
<evidence type="ECO:0000313" key="1">
    <source>
        <dbReference type="EMBL" id="VEP14122.1"/>
    </source>
</evidence>
<reference evidence="1 2" key="1">
    <citation type="submission" date="2019-01" db="EMBL/GenBank/DDBJ databases">
        <authorList>
            <person name="Brito A."/>
        </authorList>
    </citation>
    <scope>NUCLEOTIDE SEQUENCE [LARGE SCALE GENOMIC DNA]</scope>
    <source>
        <strain evidence="1">1</strain>
    </source>
</reference>
<name>A0A563VRW1_9CYAN</name>
<dbReference type="AlphaFoldDB" id="A0A563VRW1"/>
<gene>
    <name evidence="1" type="ORF">H1P_2420004</name>
</gene>
<organism evidence="1 2">
    <name type="scientific">Hyella patelloides LEGE 07179</name>
    <dbReference type="NCBI Taxonomy" id="945734"/>
    <lineage>
        <taxon>Bacteria</taxon>
        <taxon>Bacillati</taxon>
        <taxon>Cyanobacteriota</taxon>
        <taxon>Cyanophyceae</taxon>
        <taxon>Pleurocapsales</taxon>
        <taxon>Hyellaceae</taxon>
        <taxon>Hyella</taxon>
    </lineage>
</organism>
<accession>A0A563VRW1</accession>
<protein>
    <submittedName>
        <fullName evidence="1">Uncharacterized protein</fullName>
    </submittedName>
</protein>